<sequence>MEHAFKRPRIKYGRVAVMLLAGLITLFIAILLLPRVSLAGVVITAWIVFTFSLAGLWKMQFATGKNIQNEIAIIGQVKEIQYTKKDEKTGRELLRMDTYTRIVDFPIY</sequence>
<dbReference type="AlphaFoldDB" id="T1CEW5"/>
<organism evidence="2">
    <name type="scientific">mine drainage metagenome</name>
    <dbReference type="NCBI Taxonomy" id="410659"/>
    <lineage>
        <taxon>unclassified sequences</taxon>
        <taxon>metagenomes</taxon>
        <taxon>ecological metagenomes</taxon>
    </lineage>
</organism>
<feature type="non-terminal residue" evidence="2">
    <location>
        <position position="108"/>
    </location>
</feature>
<dbReference type="EMBL" id="AUZX01006263">
    <property type="protein sequence ID" value="EQD64564.1"/>
    <property type="molecule type" value="Genomic_DNA"/>
</dbReference>
<name>T1CEW5_9ZZZZ</name>
<comment type="caution">
    <text evidence="2">The sequence shown here is derived from an EMBL/GenBank/DDBJ whole genome shotgun (WGS) entry which is preliminary data.</text>
</comment>
<accession>T1CEW5</accession>
<feature type="transmembrane region" description="Helical" evidence="1">
    <location>
        <begin position="12"/>
        <end position="32"/>
    </location>
</feature>
<proteinExistence type="predicted"/>
<protein>
    <submittedName>
        <fullName evidence="2">Uncharacterized protein</fullName>
    </submittedName>
</protein>
<keyword evidence="1" id="KW-0472">Membrane</keyword>
<keyword evidence="1" id="KW-0812">Transmembrane</keyword>
<gene>
    <name evidence="2" type="ORF">B1A_08798</name>
</gene>
<reference evidence="2" key="1">
    <citation type="submission" date="2013-08" db="EMBL/GenBank/DDBJ databases">
        <authorList>
            <person name="Mendez C."/>
            <person name="Richter M."/>
            <person name="Ferrer M."/>
            <person name="Sanchez J."/>
        </authorList>
    </citation>
    <scope>NUCLEOTIDE SEQUENCE</scope>
</reference>
<feature type="transmembrane region" description="Helical" evidence="1">
    <location>
        <begin position="38"/>
        <end position="57"/>
    </location>
</feature>
<keyword evidence="1" id="KW-1133">Transmembrane helix</keyword>
<reference evidence="2" key="2">
    <citation type="journal article" date="2014" name="ISME J.">
        <title>Microbial stratification in low pH oxic and suboxic macroscopic growths along an acid mine drainage.</title>
        <authorList>
            <person name="Mendez-Garcia C."/>
            <person name="Mesa V."/>
            <person name="Sprenger R.R."/>
            <person name="Richter M."/>
            <person name="Diez M.S."/>
            <person name="Solano J."/>
            <person name="Bargiela R."/>
            <person name="Golyshina O.V."/>
            <person name="Manteca A."/>
            <person name="Ramos J.L."/>
            <person name="Gallego J.R."/>
            <person name="Llorente I."/>
            <person name="Martins Dos Santos V.A."/>
            <person name="Jensen O.N."/>
            <person name="Pelaez A.I."/>
            <person name="Sanchez J."/>
            <person name="Ferrer M."/>
        </authorList>
    </citation>
    <scope>NUCLEOTIDE SEQUENCE</scope>
</reference>
<evidence type="ECO:0000313" key="2">
    <source>
        <dbReference type="EMBL" id="EQD64564.1"/>
    </source>
</evidence>
<evidence type="ECO:0000256" key="1">
    <source>
        <dbReference type="SAM" id="Phobius"/>
    </source>
</evidence>